<protein>
    <submittedName>
        <fullName evidence="5">Uncharacterized protein</fullName>
    </submittedName>
</protein>
<evidence type="ECO:0000313" key="6">
    <source>
        <dbReference type="Proteomes" id="UP000500938"/>
    </source>
</evidence>
<feature type="repeat" description="ANK" evidence="3">
    <location>
        <begin position="92"/>
        <end position="124"/>
    </location>
</feature>
<evidence type="ECO:0000256" key="2">
    <source>
        <dbReference type="ARBA" id="ARBA00023043"/>
    </source>
</evidence>
<dbReference type="PANTHER" id="PTHR24198:SF165">
    <property type="entry name" value="ANKYRIN REPEAT-CONTAINING PROTEIN-RELATED"/>
    <property type="match status" value="1"/>
</dbReference>
<dbReference type="InterPro" id="IPR036770">
    <property type="entry name" value="Ankyrin_rpt-contain_sf"/>
</dbReference>
<dbReference type="SMART" id="SM00248">
    <property type="entry name" value="ANK"/>
    <property type="match status" value="9"/>
</dbReference>
<keyword evidence="1" id="KW-0677">Repeat</keyword>
<evidence type="ECO:0000256" key="1">
    <source>
        <dbReference type="ARBA" id="ARBA00022737"/>
    </source>
</evidence>
<organism evidence="5 6">
    <name type="scientific">Gemmatimonas groenlandica</name>
    <dbReference type="NCBI Taxonomy" id="2732249"/>
    <lineage>
        <taxon>Bacteria</taxon>
        <taxon>Pseudomonadati</taxon>
        <taxon>Gemmatimonadota</taxon>
        <taxon>Gemmatimonadia</taxon>
        <taxon>Gemmatimonadales</taxon>
        <taxon>Gemmatimonadaceae</taxon>
        <taxon>Gemmatimonas</taxon>
    </lineage>
</organism>
<reference evidence="5 6" key="1">
    <citation type="submission" date="2020-05" db="EMBL/GenBank/DDBJ databases">
        <title>Complete genome sequence of Gemmatimonas greenlandica TET16.</title>
        <authorList>
            <person name="Zeng Y."/>
        </authorList>
    </citation>
    <scope>NUCLEOTIDE SEQUENCE [LARGE SCALE GENOMIC DNA]</scope>
    <source>
        <strain evidence="5 6">TET16</strain>
    </source>
</reference>
<sequence>MTGGLWWKWVAIGAMTSAVPSLSVTPAAPVADAAMRGDASAVRALVATGADVNAAQGDGMTALHWAAERGDSSLAAVLLRAKARTTTTTRVGGFLPLHVASQRGNTGVIRALLAAGADARATTADGTTALHLAAMAGVPSAISVLVAAGVDANVKEPMWGQTPLMVAAARGRADAVRALLKAGADASITAKTLDIMASAAQDRQAKSKRDAVLAKLREEQGQTKNPNWLPNPQQVQAAVKASRDVEVQSASAAALDGAAAAAAAEEARLAAQGGRGLDDDNPAYNELLGPQGGHTALLLAVREGQIAAIDALLDGGASINQVSAGDQTSPMLMAAINGHYDIVLRLLGRGGNPNLASDAGAAPLFAVLNKEWAPSTRTPQPAFQLQQHATYLEVVDSLLKAKADPNARLVKSLWYTTYNRDNLGVDFSGATPFFRAAYATDVAAMKLLLAAGADPTIATIKPKPRARRGAVAVATADPSGLAPIAEGGVGVLAIHAASGVGYGQGFAANDHRHVPDGWLPAMKYLVEVLGFDVNARDYSGYTPLHHAAARGDNAMIEYLVSKGADVKAVARTGQTTADMANGPVQRVSPFLDTVALLEKLGSKNNHKCISC</sequence>
<dbReference type="PANTHER" id="PTHR24198">
    <property type="entry name" value="ANKYRIN REPEAT AND PROTEIN KINASE DOMAIN-CONTAINING PROTEIN"/>
    <property type="match status" value="1"/>
</dbReference>
<feature type="chain" id="PRO_5026776118" evidence="4">
    <location>
        <begin position="24"/>
        <end position="611"/>
    </location>
</feature>
<dbReference type="Pfam" id="PF12796">
    <property type="entry name" value="Ank_2"/>
    <property type="match status" value="2"/>
</dbReference>
<dbReference type="Pfam" id="PF13637">
    <property type="entry name" value="Ank_4"/>
    <property type="match status" value="2"/>
</dbReference>
<dbReference type="SUPFAM" id="SSF48403">
    <property type="entry name" value="Ankyrin repeat"/>
    <property type="match status" value="2"/>
</dbReference>
<dbReference type="PROSITE" id="PS50297">
    <property type="entry name" value="ANK_REP_REGION"/>
    <property type="match status" value="6"/>
</dbReference>
<keyword evidence="2 3" id="KW-0040">ANK repeat</keyword>
<gene>
    <name evidence="5" type="ORF">HKW67_11470</name>
</gene>
<feature type="repeat" description="ANK" evidence="3">
    <location>
        <begin position="428"/>
        <end position="460"/>
    </location>
</feature>
<dbReference type="Gene3D" id="1.25.40.20">
    <property type="entry name" value="Ankyrin repeat-containing domain"/>
    <property type="match status" value="5"/>
</dbReference>
<dbReference type="KEGG" id="ggr:HKW67_11470"/>
<evidence type="ECO:0000256" key="4">
    <source>
        <dbReference type="SAM" id="SignalP"/>
    </source>
</evidence>
<dbReference type="RefSeq" id="WP_171225513.1">
    <property type="nucleotide sequence ID" value="NZ_CP053085.1"/>
</dbReference>
<proteinExistence type="predicted"/>
<feature type="repeat" description="ANK" evidence="3">
    <location>
        <begin position="125"/>
        <end position="157"/>
    </location>
</feature>
<dbReference type="Proteomes" id="UP000500938">
    <property type="component" value="Chromosome"/>
</dbReference>
<dbReference type="PROSITE" id="PS50088">
    <property type="entry name" value="ANK_REPEAT"/>
    <property type="match status" value="8"/>
</dbReference>
<accession>A0A6M4IN13</accession>
<dbReference type="PRINTS" id="PR01415">
    <property type="entry name" value="ANKYRIN"/>
</dbReference>
<dbReference type="EMBL" id="CP053085">
    <property type="protein sequence ID" value="QJR36080.1"/>
    <property type="molecule type" value="Genomic_DNA"/>
</dbReference>
<evidence type="ECO:0000256" key="3">
    <source>
        <dbReference type="PROSITE-ProRule" id="PRU00023"/>
    </source>
</evidence>
<dbReference type="AlphaFoldDB" id="A0A6M4IN13"/>
<dbReference type="InterPro" id="IPR002110">
    <property type="entry name" value="Ankyrin_rpt"/>
</dbReference>
<keyword evidence="4" id="KW-0732">Signal</keyword>
<evidence type="ECO:0000313" key="5">
    <source>
        <dbReference type="EMBL" id="QJR36080.1"/>
    </source>
</evidence>
<feature type="signal peptide" evidence="4">
    <location>
        <begin position="1"/>
        <end position="23"/>
    </location>
</feature>
<name>A0A6M4IN13_9BACT</name>
<feature type="repeat" description="ANK" evidence="3">
    <location>
        <begin position="58"/>
        <end position="90"/>
    </location>
</feature>
<feature type="repeat" description="ANK" evidence="3">
    <location>
        <begin position="292"/>
        <end position="324"/>
    </location>
</feature>
<feature type="repeat" description="ANK" evidence="3">
    <location>
        <begin position="326"/>
        <end position="358"/>
    </location>
</feature>
<feature type="repeat" description="ANK" evidence="3">
    <location>
        <begin position="539"/>
        <end position="571"/>
    </location>
</feature>
<keyword evidence="6" id="KW-1185">Reference proteome</keyword>
<feature type="repeat" description="ANK" evidence="3">
    <location>
        <begin position="159"/>
        <end position="191"/>
    </location>
</feature>